<dbReference type="AlphaFoldDB" id="A0A2Z7BW34"/>
<organism evidence="1 2">
    <name type="scientific">Dorcoceras hygrometricum</name>
    <dbReference type="NCBI Taxonomy" id="472368"/>
    <lineage>
        <taxon>Eukaryota</taxon>
        <taxon>Viridiplantae</taxon>
        <taxon>Streptophyta</taxon>
        <taxon>Embryophyta</taxon>
        <taxon>Tracheophyta</taxon>
        <taxon>Spermatophyta</taxon>
        <taxon>Magnoliopsida</taxon>
        <taxon>eudicotyledons</taxon>
        <taxon>Gunneridae</taxon>
        <taxon>Pentapetalae</taxon>
        <taxon>asterids</taxon>
        <taxon>lamiids</taxon>
        <taxon>Lamiales</taxon>
        <taxon>Gesneriaceae</taxon>
        <taxon>Didymocarpoideae</taxon>
        <taxon>Trichosporeae</taxon>
        <taxon>Loxocarpinae</taxon>
        <taxon>Dorcoceras</taxon>
    </lineage>
</organism>
<reference evidence="1 2" key="1">
    <citation type="journal article" date="2015" name="Proc. Natl. Acad. Sci. U.S.A.">
        <title>The resurrection genome of Boea hygrometrica: A blueprint for survival of dehydration.</title>
        <authorList>
            <person name="Xiao L."/>
            <person name="Yang G."/>
            <person name="Zhang L."/>
            <person name="Yang X."/>
            <person name="Zhao S."/>
            <person name="Ji Z."/>
            <person name="Zhou Q."/>
            <person name="Hu M."/>
            <person name="Wang Y."/>
            <person name="Chen M."/>
            <person name="Xu Y."/>
            <person name="Jin H."/>
            <person name="Xiao X."/>
            <person name="Hu G."/>
            <person name="Bao F."/>
            <person name="Hu Y."/>
            <person name="Wan P."/>
            <person name="Li L."/>
            <person name="Deng X."/>
            <person name="Kuang T."/>
            <person name="Xiang C."/>
            <person name="Zhu J.K."/>
            <person name="Oliver M.J."/>
            <person name="He Y."/>
        </authorList>
    </citation>
    <scope>NUCLEOTIDE SEQUENCE [LARGE SCALE GENOMIC DNA]</scope>
    <source>
        <strain evidence="2">cv. XS01</strain>
    </source>
</reference>
<keyword evidence="2" id="KW-1185">Reference proteome</keyword>
<sequence length="144" mass="16140">MLLTFLIKCAEQSAAELESISSIDQLSNQHISDQHITDQSRSTCIKSDQHNTDKIKVAQMSSIDQISAAKIKSEQYISDPSNTYIGAKLIKDKSAKVYPIGAKLIKDKSTKGYQIRAKLIKDKSAQEFRSEQSRLRTIHLGRTD</sequence>
<accession>A0A2Z7BW34</accession>
<gene>
    <name evidence="1" type="ORF">F511_32695</name>
</gene>
<name>A0A2Z7BW34_9LAMI</name>
<proteinExistence type="predicted"/>
<protein>
    <submittedName>
        <fullName evidence="1">Uncharacterized protein</fullName>
    </submittedName>
</protein>
<dbReference type="Proteomes" id="UP000250235">
    <property type="component" value="Unassembled WGS sequence"/>
</dbReference>
<evidence type="ECO:0000313" key="1">
    <source>
        <dbReference type="EMBL" id="KZV38813.1"/>
    </source>
</evidence>
<evidence type="ECO:0000313" key="2">
    <source>
        <dbReference type="Proteomes" id="UP000250235"/>
    </source>
</evidence>
<dbReference type="EMBL" id="KV001723">
    <property type="protein sequence ID" value="KZV38813.1"/>
    <property type="molecule type" value="Genomic_DNA"/>
</dbReference>